<keyword evidence="1" id="KW-0805">Transcription regulation</keyword>
<dbReference type="SMART" id="SM00895">
    <property type="entry name" value="FCD"/>
    <property type="match status" value="1"/>
</dbReference>
<dbReference type="PROSITE" id="PS50949">
    <property type="entry name" value="HTH_GNTR"/>
    <property type="match status" value="1"/>
</dbReference>
<name>A0A1T4JKC1_9HYPH</name>
<sequence>MLSDRIVFLELAPDTRILEEEVGASFGVSRSPIREVFRMLEADGLVVRTARKGVRVTPMSRRDLDEVYACRVGLEGLAAAEAARHIDDEGRKQVKALIAGMGQAFKAKDVPTFFNHNVSFTRAIHTASQNQTLIRIVAGIEKQAMRYRYLAHLQSSEMLSMTLEGHSGVADAVLAGDVPLARRRAEQLMRRAHDVIAKALSESSYALPGDSGDTFEDL</sequence>
<dbReference type="Proteomes" id="UP000190092">
    <property type="component" value="Unassembled WGS sequence"/>
</dbReference>
<dbReference type="PANTHER" id="PTHR43537:SF24">
    <property type="entry name" value="GLUCONATE OPERON TRANSCRIPTIONAL REPRESSOR"/>
    <property type="match status" value="1"/>
</dbReference>
<evidence type="ECO:0000256" key="1">
    <source>
        <dbReference type="ARBA" id="ARBA00023015"/>
    </source>
</evidence>
<evidence type="ECO:0000313" key="6">
    <source>
        <dbReference type="Proteomes" id="UP000190092"/>
    </source>
</evidence>
<organism evidence="5 6">
    <name type="scientific">Enhydrobacter aerosaccus</name>
    <dbReference type="NCBI Taxonomy" id="225324"/>
    <lineage>
        <taxon>Bacteria</taxon>
        <taxon>Pseudomonadati</taxon>
        <taxon>Pseudomonadota</taxon>
        <taxon>Alphaproteobacteria</taxon>
        <taxon>Hyphomicrobiales</taxon>
        <taxon>Enhydrobacter</taxon>
    </lineage>
</organism>
<dbReference type="InterPro" id="IPR000524">
    <property type="entry name" value="Tscrpt_reg_HTH_GntR"/>
</dbReference>
<dbReference type="SUPFAM" id="SSF48008">
    <property type="entry name" value="GntR ligand-binding domain-like"/>
    <property type="match status" value="1"/>
</dbReference>
<accession>A0A1T4JKC1</accession>
<feature type="domain" description="HTH gntR-type" evidence="4">
    <location>
        <begin position="1"/>
        <end position="59"/>
    </location>
</feature>
<gene>
    <name evidence="5" type="ORF">SAMN02745126_00051</name>
</gene>
<reference evidence="6" key="1">
    <citation type="submission" date="2017-02" db="EMBL/GenBank/DDBJ databases">
        <authorList>
            <person name="Varghese N."/>
            <person name="Submissions S."/>
        </authorList>
    </citation>
    <scope>NUCLEOTIDE SEQUENCE [LARGE SCALE GENOMIC DNA]</scope>
    <source>
        <strain evidence="6">ATCC 27094</strain>
    </source>
</reference>
<keyword evidence="2 5" id="KW-0238">DNA-binding</keyword>
<dbReference type="EMBL" id="FUWJ01000001">
    <property type="protein sequence ID" value="SJZ30615.1"/>
    <property type="molecule type" value="Genomic_DNA"/>
</dbReference>
<dbReference type="Gene3D" id="1.20.120.530">
    <property type="entry name" value="GntR ligand-binding domain-like"/>
    <property type="match status" value="1"/>
</dbReference>
<evidence type="ECO:0000259" key="4">
    <source>
        <dbReference type="PROSITE" id="PS50949"/>
    </source>
</evidence>
<dbReference type="Pfam" id="PF00392">
    <property type="entry name" value="GntR"/>
    <property type="match status" value="1"/>
</dbReference>
<keyword evidence="6" id="KW-1185">Reference proteome</keyword>
<proteinExistence type="predicted"/>
<keyword evidence="3" id="KW-0804">Transcription</keyword>
<dbReference type="Pfam" id="PF07729">
    <property type="entry name" value="FCD"/>
    <property type="match status" value="1"/>
</dbReference>
<dbReference type="PANTHER" id="PTHR43537">
    <property type="entry name" value="TRANSCRIPTIONAL REGULATOR, GNTR FAMILY"/>
    <property type="match status" value="1"/>
</dbReference>
<dbReference type="InterPro" id="IPR036390">
    <property type="entry name" value="WH_DNA-bd_sf"/>
</dbReference>
<dbReference type="GO" id="GO:0003700">
    <property type="term" value="F:DNA-binding transcription factor activity"/>
    <property type="evidence" value="ECO:0007669"/>
    <property type="project" value="InterPro"/>
</dbReference>
<dbReference type="GO" id="GO:0003677">
    <property type="term" value="F:DNA binding"/>
    <property type="evidence" value="ECO:0007669"/>
    <property type="project" value="UniProtKB-KW"/>
</dbReference>
<dbReference type="STRING" id="225324.SAMN02745126_00051"/>
<dbReference type="SUPFAM" id="SSF46785">
    <property type="entry name" value="Winged helix' DNA-binding domain"/>
    <property type="match status" value="1"/>
</dbReference>
<dbReference type="InterPro" id="IPR011711">
    <property type="entry name" value="GntR_C"/>
</dbReference>
<evidence type="ECO:0000313" key="5">
    <source>
        <dbReference type="EMBL" id="SJZ30615.1"/>
    </source>
</evidence>
<evidence type="ECO:0000256" key="2">
    <source>
        <dbReference type="ARBA" id="ARBA00023125"/>
    </source>
</evidence>
<dbReference type="SMART" id="SM00345">
    <property type="entry name" value="HTH_GNTR"/>
    <property type="match status" value="1"/>
</dbReference>
<dbReference type="InterPro" id="IPR008920">
    <property type="entry name" value="TF_FadR/GntR_C"/>
</dbReference>
<dbReference type="InterPro" id="IPR036388">
    <property type="entry name" value="WH-like_DNA-bd_sf"/>
</dbReference>
<evidence type="ECO:0000256" key="3">
    <source>
        <dbReference type="ARBA" id="ARBA00023163"/>
    </source>
</evidence>
<dbReference type="Gene3D" id="1.10.10.10">
    <property type="entry name" value="Winged helix-like DNA-binding domain superfamily/Winged helix DNA-binding domain"/>
    <property type="match status" value="1"/>
</dbReference>
<dbReference type="AlphaFoldDB" id="A0A1T4JKC1"/>
<protein>
    <submittedName>
        <fullName evidence="5">DNA-binding transcriptional regulator, GntR family</fullName>
    </submittedName>
</protein>